<dbReference type="GO" id="GO:0000149">
    <property type="term" value="F:SNARE binding"/>
    <property type="evidence" value="ECO:0007669"/>
    <property type="project" value="TreeGrafter"/>
</dbReference>
<name>A0A2H6K8H7_9APIC</name>
<dbReference type="GO" id="GO:0006906">
    <property type="term" value="P:vesicle fusion"/>
    <property type="evidence" value="ECO:0007669"/>
    <property type="project" value="TreeGrafter"/>
</dbReference>
<dbReference type="InterPro" id="IPR006011">
    <property type="entry name" value="Syntaxin_N"/>
</dbReference>
<feature type="domain" description="T-SNARE coiled-coil homology" evidence="8">
    <location>
        <begin position="217"/>
        <end position="279"/>
    </location>
</feature>
<keyword evidence="3 7" id="KW-0812">Transmembrane</keyword>
<evidence type="ECO:0000313" key="9">
    <source>
        <dbReference type="EMBL" id="GBE59278.1"/>
    </source>
</evidence>
<dbReference type="PANTHER" id="PTHR19957">
    <property type="entry name" value="SYNTAXIN"/>
    <property type="match status" value="1"/>
</dbReference>
<proteinExistence type="inferred from homology"/>
<evidence type="ECO:0000256" key="3">
    <source>
        <dbReference type="ARBA" id="ARBA00022692"/>
    </source>
</evidence>
<keyword evidence="10" id="KW-1185">Reference proteome</keyword>
<dbReference type="GO" id="GO:0031201">
    <property type="term" value="C:SNARE complex"/>
    <property type="evidence" value="ECO:0007669"/>
    <property type="project" value="TreeGrafter"/>
</dbReference>
<dbReference type="GO" id="GO:0048278">
    <property type="term" value="P:vesicle docking"/>
    <property type="evidence" value="ECO:0007669"/>
    <property type="project" value="TreeGrafter"/>
</dbReference>
<keyword evidence="4 7" id="KW-1133">Transmembrane helix</keyword>
<evidence type="ECO:0000256" key="6">
    <source>
        <dbReference type="RuleBase" id="RU003858"/>
    </source>
</evidence>
<evidence type="ECO:0000256" key="5">
    <source>
        <dbReference type="ARBA" id="ARBA00023136"/>
    </source>
</evidence>
<gene>
    <name evidence="9" type="ORF">BOVATA_007710</name>
</gene>
<dbReference type="InterPro" id="IPR045242">
    <property type="entry name" value="Syntaxin"/>
</dbReference>
<dbReference type="EMBL" id="BDSA01000001">
    <property type="protein sequence ID" value="GBE59278.1"/>
    <property type="molecule type" value="Genomic_DNA"/>
</dbReference>
<evidence type="ECO:0000256" key="2">
    <source>
        <dbReference type="ARBA" id="ARBA00009063"/>
    </source>
</evidence>
<dbReference type="AlphaFoldDB" id="A0A2H6K8H7"/>
<evidence type="ECO:0000256" key="1">
    <source>
        <dbReference type="ARBA" id="ARBA00004211"/>
    </source>
</evidence>
<comment type="caution">
    <text evidence="9">The sequence shown here is derived from an EMBL/GenBank/DDBJ whole genome shotgun (WGS) entry which is preliminary data.</text>
</comment>
<dbReference type="GO" id="GO:0005886">
    <property type="term" value="C:plasma membrane"/>
    <property type="evidence" value="ECO:0007669"/>
    <property type="project" value="TreeGrafter"/>
</dbReference>
<dbReference type="InterPro" id="IPR010989">
    <property type="entry name" value="SNARE"/>
</dbReference>
<comment type="subcellular location">
    <subcellularLocation>
        <location evidence="1">Membrane</location>
        <topology evidence="1">Single-pass type IV membrane protein</topology>
    </subcellularLocation>
</comment>
<dbReference type="GO" id="GO:0012505">
    <property type="term" value="C:endomembrane system"/>
    <property type="evidence" value="ECO:0007669"/>
    <property type="project" value="TreeGrafter"/>
</dbReference>
<dbReference type="PROSITE" id="PS50192">
    <property type="entry name" value="T_SNARE"/>
    <property type="match status" value="1"/>
</dbReference>
<feature type="transmembrane region" description="Helical" evidence="7">
    <location>
        <begin position="289"/>
        <end position="310"/>
    </location>
</feature>
<dbReference type="SUPFAM" id="SSF47661">
    <property type="entry name" value="t-snare proteins"/>
    <property type="match status" value="1"/>
</dbReference>
<dbReference type="InterPro" id="IPR006012">
    <property type="entry name" value="Syntaxin/epimorphin_CS"/>
</dbReference>
<dbReference type="SMART" id="SM00397">
    <property type="entry name" value="t_SNARE"/>
    <property type="match status" value="1"/>
</dbReference>
<dbReference type="GO" id="GO:0006887">
    <property type="term" value="P:exocytosis"/>
    <property type="evidence" value="ECO:0007669"/>
    <property type="project" value="TreeGrafter"/>
</dbReference>
<dbReference type="GO" id="GO:0006886">
    <property type="term" value="P:intracellular protein transport"/>
    <property type="evidence" value="ECO:0007669"/>
    <property type="project" value="InterPro"/>
</dbReference>
<dbReference type="RefSeq" id="XP_028865521.1">
    <property type="nucleotide sequence ID" value="XM_029009688.1"/>
</dbReference>
<dbReference type="Gene3D" id="1.20.58.70">
    <property type="match status" value="1"/>
</dbReference>
<keyword evidence="5 7" id="KW-0472">Membrane</keyword>
<dbReference type="GO" id="GO:0005484">
    <property type="term" value="F:SNAP receptor activity"/>
    <property type="evidence" value="ECO:0007669"/>
    <property type="project" value="InterPro"/>
</dbReference>
<evidence type="ECO:0000256" key="4">
    <source>
        <dbReference type="ARBA" id="ARBA00022989"/>
    </source>
</evidence>
<dbReference type="GeneID" id="39873048"/>
<evidence type="ECO:0000256" key="7">
    <source>
        <dbReference type="SAM" id="Phobius"/>
    </source>
</evidence>
<dbReference type="Proteomes" id="UP000236319">
    <property type="component" value="Unassembled WGS sequence"/>
</dbReference>
<dbReference type="Pfam" id="PF00804">
    <property type="entry name" value="Syntaxin"/>
    <property type="match status" value="1"/>
</dbReference>
<protein>
    <submittedName>
        <fullName evidence="9">SNARE domain containing protein</fullName>
    </submittedName>
</protein>
<dbReference type="OrthoDB" id="10255013at2759"/>
<evidence type="ECO:0000259" key="8">
    <source>
        <dbReference type="PROSITE" id="PS50192"/>
    </source>
</evidence>
<dbReference type="PROSITE" id="PS00914">
    <property type="entry name" value="SYNTAXIN"/>
    <property type="match status" value="1"/>
</dbReference>
<dbReference type="SMART" id="SM00503">
    <property type="entry name" value="SynN"/>
    <property type="match status" value="1"/>
</dbReference>
<dbReference type="VEuPathDB" id="PiroplasmaDB:BOVATA_007710"/>
<comment type="similarity">
    <text evidence="2 6">Belongs to the syntaxin family.</text>
</comment>
<evidence type="ECO:0000313" key="10">
    <source>
        <dbReference type="Proteomes" id="UP000236319"/>
    </source>
</evidence>
<dbReference type="CDD" id="cd15848">
    <property type="entry name" value="SNARE_syntaxin1-like"/>
    <property type="match status" value="1"/>
</dbReference>
<sequence>MYNRTEQLRDLAEGIKKSNEYEKDCIIVVRDGGFIPQMADGDSSDEEADGDELFKQYMHKVQAMRTLITSIDDGANAITSLIELSASAVTNHQNDEVSTKLADIIARTNEVCTQCKSAASALEQAKSQGTPTEARMRENAYNVCIKHFQAAIKRYQDSQITFKKAIKDRTVRQVQLIYPEMDSNELDRMMAPGKAHSMLEHVARSSIIGTASLTEAVQSIQSKYNDVLALEDSVEELHQMMIELAGVVSYQGDLIDQVEYNTMKAVEYTEKTNVELVKALHLKRRSSRLIMFITLGAIAAGLAIGLPIILKIT</sequence>
<dbReference type="Gene3D" id="1.20.5.110">
    <property type="match status" value="1"/>
</dbReference>
<organism evidence="9 10">
    <name type="scientific">Babesia ovata</name>
    <dbReference type="NCBI Taxonomy" id="189622"/>
    <lineage>
        <taxon>Eukaryota</taxon>
        <taxon>Sar</taxon>
        <taxon>Alveolata</taxon>
        <taxon>Apicomplexa</taxon>
        <taxon>Aconoidasida</taxon>
        <taxon>Piroplasmida</taxon>
        <taxon>Babesiidae</taxon>
        <taxon>Babesia</taxon>
    </lineage>
</organism>
<accession>A0A2H6K8H7</accession>
<dbReference type="InterPro" id="IPR000727">
    <property type="entry name" value="T_SNARE_dom"/>
</dbReference>
<reference evidence="9 10" key="1">
    <citation type="journal article" date="2017" name="BMC Genomics">
        <title>Whole-genome assembly of Babesia ovata and comparative genomics between closely related pathogens.</title>
        <authorList>
            <person name="Yamagishi J."/>
            <person name="Asada M."/>
            <person name="Hakimi H."/>
            <person name="Tanaka T.Q."/>
            <person name="Sugimoto C."/>
            <person name="Kawazu S."/>
        </authorList>
    </citation>
    <scope>NUCLEOTIDE SEQUENCE [LARGE SCALE GENOMIC DNA]</scope>
    <source>
        <strain evidence="9 10">Miyake</strain>
    </source>
</reference>
<dbReference type="PANTHER" id="PTHR19957:SF307">
    <property type="entry name" value="PROTEIN SSO1-RELATED"/>
    <property type="match status" value="1"/>
</dbReference>